<dbReference type="STRING" id="1384057.CD33_17880"/>
<dbReference type="AlphaFoldDB" id="A0A0A3HMW0"/>
<evidence type="ECO:0000259" key="2">
    <source>
        <dbReference type="Pfam" id="PF02481"/>
    </source>
</evidence>
<comment type="caution">
    <text evidence="3">The sequence shown here is derived from an EMBL/GenBank/DDBJ whole genome shotgun (WGS) entry which is preliminary data.</text>
</comment>
<proteinExistence type="inferred from homology"/>
<dbReference type="InterPro" id="IPR003488">
    <property type="entry name" value="DprA"/>
</dbReference>
<dbReference type="RefSeq" id="WP_036202946.1">
    <property type="nucleotide sequence ID" value="NZ_AVCY01000001.1"/>
</dbReference>
<evidence type="ECO:0000313" key="4">
    <source>
        <dbReference type="Proteomes" id="UP000030408"/>
    </source>
</evidence>
<feature type="domain" description="Smf/DprA SLOG" evidence="2">
    <location>
        <begin position="81"/>
        <end position="289"/>
    </location>
</feature>
<dbReference type="PANTHER" id="PTHR43022:SF1">
    <property type="entry name" value="PROTEIN SMF"/>
    <property type="match status" value="1"/>
</dbReference>
<protein>
    <submittedName>
        <fullName evidence="3">DNA processing protein</fullName>
    </submittedName>
</protein>
<dbReference type="InterPro" id="IPR057666">
    <property type="entry name" value="DrpA_SLOG"/>
</dbReference>
<dbReference type="eggNOG" id="COG0758">
    <property type="taxonomic scope" value="Bacteria"/>
</dbReference>
<gene>
    <name evidence="3" type="ORF">CD33_17880</name>
</gene>
<sequence>MLNNLKEILSFHYVYPLPLNKFHILMKSIESMHNLVNTSPAKLAKILSISTKNADSILLKYQKVLDIDLVDVYHSNSIRAIPYNSEFYPESLLDLIDPPTFLYAKGNISLLKQPRKIAIIGSRKATKYSGLALEYIVPPLVEQNIVIVSGLAKGADSLAHRSTIQHGGKTIAVLGHGFNHLYPQENKELANEIGQGHLLLTEYPPYFGVQKWQFPMRNRIISGISNAIVVTEASLKSGTLITTEHALEHGKDIFVVPGPIQKEQSKGTNSLLREGAIPIWNGYQIIEELKLF</sequence>
<dbReference type="Proteomes" id="UP000030408">
    <property type="component" value="Unassembled WGS sequence"/>
</dbReference>
<dbReference type="Gene3D" id="3.40.50.450">
    <property type="match status" value="1"/>
</dbReference>
<organism evidence="3 4">
    <name type="scientific">Ureibacillus sinduriensis BLB-1 = JCM 15800</name>
    <dbReference type="NCBI Taxonomy" id="1384057"/>
    <lineage>
        <taxon>Bacteria</taxon>
        <taxon>Bacillati</taxon>
        <taxon>Bacillota</taxon>
        <taxon>Bacilli</taxon>
        <taxon>Bacillales</taxon>
        <taxon>Caryophanaceae</taxon>
        <taxon>Ureibacillus</taxon>
    </lineage>
</organism>
<dbReference type="NCBIfam" id="TIGR00732">
    <property type="entry name" value="dprA"/>
    <property type="match status" value="1"/>
</dbReference>
<dbReference type="EMBL" id="JPVO01000055">
    <property type="protein sequence ID" value="KGR73881.1"/>
    <property type="molecule type" value="Genomic_DNA"/>
</dbReference>
<dbReference type="GO" id="GO:0009294">
    <property type="term" value="P:DNA-mediated transformation"/>
    <property type="evidence" value="ECO:0007669"/>
    <property type="project" value="InterPro"/>
</dbReference>
<keyword evidence="4" id="KW-1185">Reference proteome</keyword>
<dbReference type="SUPFAM" id="SSF102405">
    <property type="entry name" value="MCP/YpsA-like"/>
    <property type="match status" value="1"/>
</dbReference>
<comment type="similarity">
    <text evidence="1">Belongs to the DprA/Smf family.</text>
</comment>
<evidence type="ECO:0000313" key="3">
    <source>
        <dbReference type="EMBL" id="KGR73881.1"/>
    </source>
</evidence>
<evidence type="ECO:0000256" key="1">
    <source>
        <dbReference type="ARBA" id="ARBA00006525"/>
    </source>
</evidence>
<accession>A0A0A3HMW0</accession>
<name>A0A0A3HMW0_9BACL</name>
<dbReference type="OrthoDB" id="9785707at2"/>
<dbReference type="Pfam" id="PF02481">
    <property type="entry name" value="DNA_processg_A"/>
    <property type="match status" value="1"/>
</dbReference>
<dbReference type="PANTHER" id="PTHR43022">
    <property type="entry name" value="PROTEIN SMF"/>
    <property type="match status" value="1"/>
</dbReference>
<reference evidence="3 4" key="1">
    <citation type="submission" date="2014-02" db="EMBL/GenBank/DDBJ databases">
        <title>Draft genome sequence of Lysinibacillus sinduriensis JCM 15800.</title>
        <authorList>
            <person name="Zhang F."/>
            <person name="Wang G."/>
            <person name="Zhang L."/>
        </authorList>
    </citation>
    <scope>NUCLEOTIDE SEQUENCE [LARGE SCALE GENOMIC DNA]</scope>
    <source>
        <strain evidence="3 4">JCM 15800</strain>
    </source>
</reference>